<dbReference type="EMBL" id="SOMN01000020">
    <property type="protein sequence ID" value="TFE25202.1"/>
    <property type="molecule type" value="Genomic_DNA"/>
</dbReference>
<reference evidence="1 2" key="1">
    <citation type="submission" date="2019-03" db="EMBL/GenBank/DDBJ databases">
        <title>Cohnella endophytica sp. nov., a novel endophytic bacterium isolated from bark of Sonneratia apetala.</title>
        <authorList>
            <person name="Tuo L."/>
        </authorList>
    </citation>
    <scope>NUCLEOTIDE SEQUENCE [LARGE SCALE GENOMIC DNA]</scope>
    <source>
        <strain evidence="1 2">CCTCC AB 208254</strain>
    </source>
</reference>
<name>A0A4Y8LW46_9BACL</name>
<dbReference type="Proteomes" id="UP000297900">
    <property type="component" value="Unassembled WGS sequence"/>
</dbReference>
<keyword evidence="2" id="KW-1185">Reference proteome</keyword>
<proteinExistence type="predicted"/>
<comment type="caution">
    <text evidence="1">The sequence shown here is derived from an EMBL/GenBank/DDBJ whole genome shotgun (WGS) entry which is preliminary data.</text>
</comment>
<gene>
    <name evidence="1" type="ORF">E2980_14210</name>
</gene>
<sequence length="147" mass="16444">MKTVLLFIMILTANYSPIISLLKGEDVASMQIVRNMPGEQGHIYKNTDQSGKTTITKVIGWINTSKPVSGPAEFGKYPMLIKVQLNDGRLIIVSQAYKWFHGTMADGRGISHSAPIKNEIVIRNGSNMFRAKSLELYGWIEEVCKQE</sequence>
<evidence type="ECO:0000313" key="1">
    <source>
        <dbReference type="EMBL" id="TFE25202.1"/>
    </source>
</evidence>
<dbReference type="RefSeq" id="WP_167747131.1">
    <property type="nucleotide sequence ID" value="NZ_SOMN01000020.1"/>
</dbReference>
<protein>
    <submittedName>
        <fullName evidence="1">Uncharacterized protein</fullName>
    </submittedName>
</protein>
<evidence type="ECO:0000313" key="2">
    <source>
        <dbReference type="Proteomes" id="UP000297900"/>
    </source>
</evidence>
<dbReference type="AlphaFoldDB" id="A0A4Y8LW46"/>
<organism evidence="1 2">
    <name type="scientific">Cohnella luojiensis</name>
    <dbReference type="NCBI Taxonomy" id="652876"/>
    <lineage>
        <taxon>Bacteria</taxon>
        <taxon>Bacillati</taxon>
        <taxon>Bacillota</taxon>
        <taxon>Bacilli</taxon>
        <taxon>Bacillales</taxon>
        <taxon>Paenibacillaceae</taxon>
        <taxon>Cohnella</taxon>
    </lineage>
</organism>
<accession>A0A4Y8LW46</accession>